<feature type="signal peptide" evidence="2">
    <location>
        <begin position="1"/>
        <end position="19"/>
    </location>
</feature>
<dbReference type="Pfam" id="PF00026">
    <property type="entry name" value="Asp"/>
    <property type="match status" value="1"/>
</dbReference>
<dbReference type="GO" id="GO:0005764">
    <property type="term" value="C:lysosome"/>
    <property type="evidence" value="ECO:0007669"/>
    <property type="project" value="TreeGrafter"/>
</dbReference>
<sequence length="405" mass="44796">MRLILTLTAFLVFFIFAESKLTLPLRRHEGLKNKLIREGKWEEYQKRISKSSSKGVSEVAQLYDYFNDFFSHTVQIGTPPQTLILRPDTSSSDLWFMDKNKCTADQCKGFPSLTSNFNRSLFDSTKSSTYAMVKSGFMSGVCLNGSLGSDMFTMAGFPSITQQFGLCFDVDKFMGLHPFDGYLGLAWPALSTSGATPVVQNMISTSTFDKPVFSVYLLNDNKGAITYGRNTAGSITYGGLDSYNCDSNISYVPLSSRTYWQFTMGSFNFGNLTINKNQQVIVSTAEAIIILPDNVYNQIIAQINVTYFPLVDGAKYLVKCSQAPSFPSLRFTIGANTYVIPGPGYIDQLPTPPDTCALRIETPEGFGFGPSWILGAPFYRTYCVHHDVGNGQIGFSAQTPKSMVI</sequence>
<dbReference type="WBParaSite" id="ACRNAN_scaffold8795.g6542.t1">
    <property type="protein sequence ID" value="ACRNAN_scaffold8795.g6542.t1"/>
    <property type="gene ID" value="ACRNAN_scaffold8795.g6542"/>
</dbReference>
<dbReference type="Gene3D" id="2.40.70.10">
    <property type="entry name" value="Acid Proteases"/>
    <property type="match status" value="2"/>
</dbReference>
<keyword evidence="4" id="KW-1185">Reference proteome</keyword>
<evidence type="ECO:0000256" key="1">
    <source>
        <dbReference type="ARBA" id="ARBA00007447"/>
    </source>
</evidence>
<organism evidence="4 5">
    <name type="scientific">Acrobeloides nanus</name>
    <dbReference type="NCBI Taxonomy" id="290746"/>
    <lineage>
        <taxon>Eukaryota</taxon>
        <taxon>Metazoa</taxon>
        <taxon>Ecdysozoa</taxon>
        <taxon>Nematoda</taxon>
        <taxon>Chromadorea</taxon>
        <taxon>Rhabditida</taxon>
        <taxon>Tylenchina</taxon>
        <taxon>Cephalobomorpha</taxon>
        <taxon>Cephaloboidea</taxon>
        <taxon>Cephalobidae</taxon>
        <taxon>Acrobeloides</taxon>
    </lineage>
</organism>
<keyword evidence="2" id="KW-0732">Signal</keyword>
<dbReference type="PANTHER" id="PTHR47966">
    <property type="entry name" value="BETA-SITE APP-CLEAVING ENZYME, ISOFORM A-RELATED"/>
    <property type="match status" value="1"/>
</dbReference>
<evidence type="ECO:0000259" key="3">
    <source>
        <dbReference type="PROSITE" id="PS51767"/>
    </source>
</evidence>
<name>A0A914EMJ7_9BILA</name>
<dbReference type="CDD" id="cd05471">
    <property type="entry name" value="pepsin_like"/>
    <property type="match status" value="1"/>
</dbReference>
<dbReference type="PANTHER" id="PTHR47966:SF8">
    <property type="entry name" value="ASPARTIC PROTEASE 1-RELATED"/>
    <property type="match status" value="1"/>
</dbReference>
<dbReference type="SUPFAM" id="SSF50630">
    <property type="entry name" value="Acid proteases"/>
    <property type="match status" value="1"/>
</dbReference>
<dbReference type="GO" id="GO:0004190">
    <property type="term" value="F:aspartic-type endopeptidase activity"/>
    <property type="evidence" value="ECO:0007669"/>
    <property type="project" value="InterPro"/>
</dbReference>
<dbReference type="GO" id="GO:0006508">
    <property type="term" value="P:proteolysis"/>
    <property type="evidence" value="ECO:0007669"/>
    <property type="project" value="InterPro"/>
</dbReference>
<dbReference type="InterPro" id="IPR001461">
    <property type="entry name" value="Aspartic_peptidase_A1"/>
</dbReference>
<dbReference type="InterPro" id="IPR034164">
    <property type="entry name" value="Pepsin-like_dom"/>
</dbReference>
<dbReference type="Proteomes" id="UP000887540">
    <property type="component" value="Unplaced"/>
</dbReference>
<protein>
    <submittedName>
        <fullName evidence="5">Peptidase A1 domain-containing protein</fullName>
    </submittedName>
</protein>
<dbReference type="InterPro" id="IPR021109">
    <property type="entry name" value="Peptidase_aspartic_dom_sf"/>
</dbReference>
<feature type="domain" description="Peptidase A1" evidence="3">
    <location>
        <begin position="70"/>
        <end position="396"/>
    </location>
</feature>
<evidence type="ECO:0000256" key="2">
    <source>
        <dbReference type="SAM" id="SignalP"/>
    </source>
</evidence>
<dbReference type="AlphaFoldDB" id="A0A914EMJ7"/>
<comment type="similarity">
    <text evidence="1">Belongs to the peptidase A1 family.</text>
</comment>
<reference evidence="5" key="1">
    <citation type="submission" date="2022-11" db="UniProtKB">
        <authorList>
            <consortium name="WormBaseParasite"/>
        </authorList>
    </citation>
    <scope>IDENTIFICATION</scope>
</reference>
<evidence type="ECO:0000313" key="4">
    <source>
        <dbReference type="Proteomes" id="UP000887540"/>
    </source>
</evidence>
<accession>A0A914EMJ7</accession>
<dbReference type="InterPro" id="IPR033121">
    <property type="entry name" value="PEPTIDASE_A1"/>
</dbReference>
<evidence type="ECO:0000313" key="5">
    <source>
        <dbReference type="WBParaSite" id="ACRNAN_scaffold8795.g6542.t1"/>
    </source>
</evidence>
<dbReference type="PRINTS" id="PR00792">
    <property type="entry name" value="PEPSIN"/>
</dbReference>
<feature type="chain" id="PRO_5036673498" evidence="2">
    <location>
        <begin position="20"/>
        <end position="405"/>
    </location>
</feature>
<proteinExistence type="inferred from homology"/>
<dbReference type="PROSITE" id="PS51767">
    <property type="entry name" value="PEPTIDASE_A1"/>
    <property type="match status" value="1"/>
</dbReference>